<comment type="similarity">
    <text evidence="2 9">Belongs to the Mediator complex subunit 8 family.</text>
</comment>
<keyword evidence="5 9" id="KW-0010">Activator</keyword>
<dbReference type="OrthoDB" id="5329317at2759"/>
<dbReference type="Proteomes" id="UP000290900">
    <property type="component" value="Unassembled WGS sequence"/>
</dbReference>
<dbReference type="FunCoup" id="A0A448YK58">
    <property type="interactions" value="147"/>
</dbReference>
<dbReference type="EMBL" id="CAACVR010000011">
    <property type="protein sequence ID" value="VEU21233.1"/>
    <property type="molecule type" value="Genomic_DNA"/>
</dbReference>
<dbReference type="AlphaFoldDB" id="A0A448YK58"/>
<dbReference type="GO" id="GO:0000978">
    <property type="term" value="F:RNA polymerase II cis-regulatory region sequence-specific DNA binding"/>
    <property type="evidence" value="ECO:0007669"/>
    <property type="project" value="TreeGrafter"/>
</dbReference>
<evidence type="ECO:0000256" key="7">
    <source>
        <dbReference type="ARBA" id="ARBA00023242"/>
    </source>
</evidence>
<accession>A0A448YK58</accession>
<keyword evidence="4 9" id="KW-0805">Transcription regulation</keyword>
<dbReference type="Pfam" id="PF10232">
    <property type="entry name" value="Med8"/>
    <property type="match status" value="1"/>
</dbReference>
<reference evidence="10 11" key="1">
    <citation type="submission" date="2018-12" db="EMBL/GenBank/DDBJ databases">
        <authorList>
            <person name="Tiukova I."/>
            <person name="Dainat J."/>
        </authorList>
    </citation>
    <scope>NUCLEOTIDE SEQUENCE [LARGE SCALE GENOMIC DNA]</scope>
</reference>
<evidence type="ECO:0000256" key="6">
    <source>
        <dbReference type="ARBA" id="ARBA00023163"/>
    </source>
</evidence>
<dbReference type="GO" id="GO:0016592">
    <property type="term" value="C:mediator complex"/>
    <property type="evidence" value="ECO:0007669"/>
    <property type="project" value="InterPro"/>
</dbReference>
<evidence type="ECO:0000256" key="5">
    <source>
        <dbReference type="ARBA" id="ARBA00023159"/>
    </source>
</evidence>
<dbReference type="GO" id="GO:0003712">
    <property type="term" value="F:transcription coregulator activity"/>
    <property type="evidence" value="ECO:0007669"/>
    <property type="project" value="InterPro"/>
</dbReference>
<dbReference type="InterPro" id="IPR019364">
    <property type="entry name" value="Mediatior_Med8_fun/met"/>
</dbReference>
<comment type="function">
    <text evidence="9">Component of the Mediator complex, a coactivator involved in the regulated transcription of nearly all RNA polymerase II-dependent genes. Mediator functions as a bridge to convey information from gene-specific regulatory proteins to the basal RNA polymerase II transcription machinery. Mediator is recruited to promoters by direct interactions with regulatory proteins and serves as a scaffold for the assembly of a functional preinitiation complex with RNA polymerase II and the general transcription factors.</text>
</comment>
<organism evidence="10 11">
    <name type="scientific">Brettanomyces naardenensis</name>
    <name type="common">Yeast</name>
    <dbReference type="NCBI Taxonomy" id="13370"/>
    <lineage>
        <taxon>Eukaryota</taxon>
        <taxon>Fungi</taxon>
        <taxon>Dikarya</taxon>
        <taxon>Ascomycota</taxon>
        <taxon>Saccharomycotina</taxon>
        <taxon>Pichiomycetes</taxon>
        <taxon>Pichiales</taxon>
        <taxon>Pichiaceae</taxon>
        <taxon>Brettanomyces</taxon>
    </lineage>
</organism>
<sequence length="219" mass="25219">MSQDQKPQNKDQTKYPALNLQEVPVLPLEQVRPRLSQLTHSLRKLEDMLRASRPLPNWTTVQNQFNVILSQLTSFSRTLDANRDPLSSSDVYPNYDFDTTQHEGLLTTLLRKKHLPEVDEWINSADVVDMETIRKDEEITRRCIEIVEQLLQNYVFGGYITKEEGEQGVRLEDIFGKRGNEPPVEPKGLSEGDILRFVYQGLDSNIESLSEVGDVKLHR</sequence>
<dbReference type="PANTHER" id="PTHR13074">
    <property type="entry name" value="MEDIATOR OF RNA POLYMERASE II TRANSCRIPTION SUBUNIT 8"/>
    <property type="match status" value="1"/>
</dbReference>
<keyword evidence="7 9" id="KW-0539">Nucleus</keyword>
<dbReference type="Gene3D" id="6.10.250.2610">
    <property type="match status" value="1"/>
</dbReference>
<evidence type="ECO:0000256" key="4">
    <source>
        <dbReference type="ARBA" id="ARBA00023015"/>
    </source>
</evidence>
<evidence type="ECO:0000256" key="9">
    <source>
        <dbReference type="RuleBase" id="RU364144"/>
    </source>
</evidence>
<dbReference type="Gene3D" id="1.20.58.1710">
    <property type="match status" value="1"/>
</dbReference>
<dbReference type="GO" id="GO:0006357">
    <property type="term" value="P:regulation of transcription by RNA polymerase II"/>
    <property type="evidence" value="ECO:0007669"/>
    <property type="project" value="InterPro"/>
</dbReference>
<protein>
    <recommendedName>
        <fullName evidence="3 9">Mediator of RNA polymerase II transcription subunit 8</fullName>
    </recommendedName>
    <alternativeName>
        <fullName evidence="8 9">Mediator complex subunit 8</fullName>
    </alternativeName>
</protein>
<evidence type="ECO:0000256" key="3">
    <source>
        <dbReference type="ARBA" id="ARBA00020637"/>
    </source>
</evidence>
<name>A0A448YK58_BRENA</name>
<proteinExistence type="inferred from homology"/>
<dbReference type="STRING" id="13370.A0A448YK58"/>
<evidence type="ECO:0000256" key="2">
    <source>
        <dbReference type="ARBA" id="ARBA00005716"/>
    </source>
</evidence>
<evidence type="ECO:0000256" key="8">
    <source>
        <dbReference type="ARBA" id="ARBA00031261"/>
    </source>
</evidence>
<dbReference type="PANTHER" id="PTHR13074:SF9">
    <property type="entry name" value="MEDIATOR OF RNA POLYMERASE II TRANSCRIPTION SUBUNIT 8"/>
    <property type="match status" value="1"/>
</dbReference>
<keyword evidence="6 9" id="KW-0804">Transcription</keyword>
<comment type="subunit">
    <text evidence="9">Component of the Mediator complex.</text>
</comment>
<dbReference type="GO" id="GO:0070847">
    <property type="term" value="C:core mediator complex"/>
    <property type="evidence" value="ECO:0007669"/>
    <property type="project" value="TreeGrafter"/>
</dbReference>
<dbReference type="InParanoid" id="A0A448YK58"/>
<comment type="subcellular location">
    <subcellularLocation>
        <location evidence="1 9">Nucleus</location>
    </subcellularLocation>
</comment>
<gene>
    <name evidence="9" type="primary">MED8</name>
    <name evidence="10" type="ORF">BRENAR_LOCUS1968</name>
</gene>
<evidence type="ECO:0000313" key="11">
    <source>
        <dbReference type="Proteomes" id="UP000290900"/>
    </source>
</evidence>
<keyword evidence="11" id="KW-1185">Reference proteome</keyword>
<evidence type="ECO:0000256" key="1">
    <source>
        <dbReference type="ARBA" id="ARBA00004123"/>
    </source>
</evidence>
<evidence type="ECO:0000313" key="10">
    <source>
        <dbReference type="EMBL" id="VEU21233.1"/>
    </source>
</evidence>